<evidence type="ECO:0000256" key="3">
    <source>
        <dbReference type="ARBA" id="ARBA00023169"/>
    </source>
</evidence>
<name>I0WT41_RHOOP</name>
<dbReference type="InterPro" id="IPR031358">
    <property type="entry name" value="Stealth_CR1"/>
</dbReference>
<dbReference type="EMBL" id="AJJH01000062">
    <property type="protein sequence ID" value="EID79557.1"/>
    <property type="molecule type" value="Genomic_DNA"/>
</dbReference>
<protein>
    <submittedName>
        <fullName evidence="7">UDP-galactose-4-epimerase</fullName>
    </submittedName>
</protein>
<comment type="similarity">
    <text evidence="1">Belongs to the stealth family.</text>
</comment>
<evidence type="ECO:0000256" key="1">
    <source>
        <dbReference type="ARBA" id="ARBA00007583"/>
    </source>
</evidence>
<evidence type="ECO:0000256" key="4">
    <source>
        <dbReference type="SAM" id="MobiDB-lite"/>
    </source>
</evidence>
<sequence length="580" mass="63091">MSTPTRSPSRTGTADTPPGPRGGDTRPAGTHTLLGRGGELTGPPVPAVPAACRLHNRSEVVEFGARCGLRISTTTPHEATAEDLLFVRSVLDGAGIGYLLVRGNHTRPVLAVNWADRQALRTALVAACADQPFYVKAVGTGRAPGLIADGTLSHTPAARILRLFRPRLEPVSGLRYGAEGAVQVELWSYTDDEIAAPAANALTRPVMARREAVPAVIERDGRSWPTVAGMFDLHPADVPFPIDLVFSWVDGSDTRWQVQRARRMRNYVVGDGDDSPARYRQINELKYALRSVHMYAPWIRRIFVATDSPRPAWLADHTRVIVVRSEEFFTDPSVLPTHNSHAVESQLHRIPGLAEHFLYANDDMFFGRAVAPQLFFTAGSVSRFIESGTRIGLGRNCPRRSGFENAARVNRVLAATTFRGDDHPSSRTHPGAAAPIGHGRDGRAVPPRVRRDRGQPVPGSGEHLGDELALPLLRPAHRPRRAAHRRQGPLRRHHHRCGPARTRSAAGEAEQGHVLPQRRQHPGGRPCGAHRDGDRVPRPLLPHPGPLGNRIPPLTGTPDPTRPIAGSPVGSAVTGREGER</sequence>
<evidence type="ECO:0000259" key="5">
    <source>
        <dbReference type="Pfam" id="PF11380"/>
    </source>
</evidence>
<feature type="domain" description="Stealth protein CR1 conserved region 1" evidence="6">
    <location>
        <begin position="240"/>
        <end position="267"/>
    </location>
</feature>
<keyword evidence="3" id="KW-0270">Exopolysaccharide synthesis</keyword>
<dbReference type="PATRIC" id="fig|1165867.3.peg.2612"/>
<feature type="region of interest" description="Disordered" evidence="4">
    <location>
        <begin position="1"/>
        <end position="44"/>
    </location>
</feature>
<dbReference type="AlphaFoldDB" id="I0WT41"/>
<dbReference type="Proteomes" id="UP000006447">
    <property type="component" value="Unassembled WGS sequence"/>
</dbReference>
<feature type="compositionally biased region" description="Low complexity" evidence="4">
    <location>
        <begin position="1"/>
        <end position="16"/>
    </location>
</feature>
<gene>
    <name evidence="7" type="ORF">W59_12851</name>
</gene>
<evidence type="ECO:0000259" key="6">
    <source>
        <dbReference type="Pfam" id="PF17101"/>
    </source>
</evidence>
<feature type="region of interest" description="Disordered" evidence="4">
    <location>
        <begin position="417"/>
        <end position="580"/>
    </location>
</feature>
<feature type="domain" description="Stealth protein CR2 conserved region 2" evidence="5">
    <location>
        <begin position="278"/>
        <end position="380"/>
    </location>
</feature>
<evidence type="ECO:0000313" key="7">
    <source>
        <dbReference type="EMBL" id="EID79557.1"/>
    </source>
</evidence>
<evidence type="ECO:0000256" key="2">
    <source>
        <dbReference type="ARBA" id="ARBA00022679"/>
    </source>
</evidence>
<dbReference type="InterPro" id="IPR047141">
    <property type="entry name" value="Stealth"/>
</dbReference>
<organism evidence="7 8">
    <name type="scientific">Rhodococcus opacus RKJ300 = JCM 13270</name>
    <dbReference type="NCBI Taxonomy" id="1165867"/>
    <lineage>
        <taxon>Bacteria</taxon>
        <taxon>Bacillati</taxon>
        <taxon>Actinomycetota</taxon>
        <taxon>Actinomycetes</taxon>
        <taxon>Mycobacteriales</taxon>
        <taxon>Nocardiaceae</taxon>
        <taxon>Rhodococcus</taxon>
    </lineage>
</organism>
<accession>I0WT41</accession>
<dbReference type="PANTHER" id="PTHR24045:SF0">
    <property type="entry name" value="N-ACETYLGLUCOSAMINE-1-PHOSPHOTRANSFERASE SUBUNITS ALPHA_BETA"/>
    <property type="match status" value="1"/>
</dbReference>
<dbReference type="PANTHER" id="PTHR24045">
    <property type="match status" value="1"/>
</dbReference>
<dbReference type="GO" id="GO:0016772">
    <property type="term" value="F:transferase activity, transferring phosphorus-containing groups"/>
    <property type="evidence" value="ECO:0007669"/>
    <property type="project" value="InterPro"/>
</dbReference>
<comment type="caution">
    <text evidence="7">The sequence shown here is derived from an EMBL/GenBank/DDBJ whole genome shotgun (WGS) entry which is preliminary data.</text>
</comment>
<dbReference type="Pfam" id="PF11380">
    <property type="entry name" value="Stealth_CR2"/>
    <property type="match status" value="1"/>
</dbReference>
<evidence type="ECO:0000313" key="8">
    <source>
        <dbReference type="Proteomes" id="UP000006447"/>
    </source>
</evidence>
<feature type="compositionally biased region" description="Basic residues" evidence="4">
    <location>
        <begin position="475"/>
        <end position="498"/>
    </location>
</feature>
<proteinExistence type="inferred from homology"/>
<dbReference type="InterPro" id="IPR021520">
    <property type="entry name" value="Stealth_CR2"/>
</dbReference>
<dbReference type="GO" id="GO:0000271">
    <property type="term" value="P:polysaccharide biosynthetic process"/>
    <property type="evidence" value="ECO:0007669"/>
    <property type="project" value="UniProtKB-KW"/>
</dbReference>
<keyword evidence="2" id="KW-0808">Transferase</keyword>
<dbReference type="Pfam" id="PF17101">
    <property type="entry name" value="Stealth_CR1"/>
    <property type="match status" value="1"/>
</dbReference>
<reference evidence="7 8" key="1">
    <citation type="journal article" date="2012" name="J. Bacteriol.">
        <title>Draft genome sequence of the nitrophenol-degrading actinomycete Rhodococcus imtechensis RKJ300.</title>
        <authorList>
            <person name="Vikram S."/>
            <person name="Kumar S."/>
            <person name="Subramanian S."/>
            <person name="Raghava G.P."/>
        </authorList>
    </citation>
    <scope>NUCLEOTIDE SEQUENCE [LARGE SCALE GENOMIC DNA]</scope>
    <source>
        <strain evidence="7 8">RKJ300</strain>
    </source>
</reference>